<dbReference type="AlphaFoldDB" id="A0A0A9DDB1"/>
<dbReference type="EMBL" id="GBRH01211326">
    <property type="protein sequence ID" value="JAD86569.1"/>
    <property type="molecule type" value="Transcribed_RNA"/>
</dbReference>
<reference evidence="1" key="1">
    <citation type="submission" date="2014-09" db="EMBL/GenBank/DDBJ databases">
        <authorList>
            <person name="Magalhaes I.L.F."/>
            <person name="Oliveira U."/>
            <person name="Santos F.R."/>
            <person name="Vidigal T.H.D.A."/>
            <person name="Brescovit A.D."/>
            <person name="Santos A.J."/>
        </authorList>
    </citation>
    <scope>NUCLEOTIDE SEQUENCE</scope>
    <source>
        <tissue evidence="1">Shoot tissue taken approximately 20 cm above the soil surface</tissue>
    </source>
</reference>
<evidence type="ECO:0000313" key="1">
    <source>
        <dbReference type="EMBL" id="JAD86569.1"/>
    </source>
</evidence>
<name>A0A0A9DDB1_ARUDO</name>
<sequence>MLPGSPNQPNLSAMRWRLLQPPHLATTTPFSYDSRLAIFIDLVSQTLHVKTMARSCLGEIFKLEVSLTWKLDSEIVTEAGGVSVLESSWSLERSSEALLPTSVIVWRDLSPAIAGEGNANPATTRVFQFSA</sequence>
<accession>A0A0A9DDB1</accession>
<protein>
    <submittedName>
        <fullName evidence="1">Uncharacterized protein</fullName>
    </submittedName>
</protein>
<proteinExistence type="predicted"/>
<reference evidence="1" key="2">
    <citation type="journal article" date="2015" name="Data Brief">
        <title>Shoot transcriptome of the giant reed, Arundo donax.</title>
        <authorList>
            <person name="Barrero R.A."/>
            <person name="Guerrero F.D."/>
            <person name="Moolhuijzen P."/>
            <person name="Goolsby J.A."/>
            <person name="Tidwell J."/>
            <person name="Bellgard S.E."/>
            <person name="Bellgard M.I."/>
        </authorList>
    </citation>
    <scope>NUCLEOTIDE SEQUENCE</scope>
    <source>
        <tissue evidence="1">Shoot tissue taken approximately 20 cm above the soil surface</tissue>
    </source>
</reference>
<organism evidence="1">
    <name type="scientific">Arundo donax</name>
    <name type="common">Giant reed</name>
    <name type="synonym">Donax arundinaceus</name>
    <dbReference type="NCBI Taxonomy" id="35708"/>
    <lineage>
        <taxon>Eukaryota</taxon>
        <taxon>Viridiplantae</taxon>
        <taxon>Streptophyta</taxon>
        <taxon>Embryophyta</taxon>
        <taxon>Tracheophyta</taxon>
        <taxon>Spermatophyta</taxon>
        <taxon>Magnoliopsida</taxon>
        <taxon>Liliopsida</taxon>
        <taxon>Poales</taxon>
        <taxon>Poaceae</taxon>
        <taxon>PACMAD clade</taxon>
        <taxon>Arundinoideae</taxon>
        <taxon>Arundineae</taxon>
        <taxon>Arundo</taxon>
    </lineage>
</organism>